<gene>
    <name evidence="2" type="ORF">KGF56_002596</name>
</gene>
<dbReference type="AlphaFoldDB" id="A0AAI9SXL1"/>
<comment type="caution">
    <text evidence="2">The sequence shown here is derived from an EMBL/GenBank/DDBJ whole genome shotgun (WGS) entry which is preliminary data.</text>
</comment>
<feature type="region of interest" description="Disordered" evidence="1">
    <location>
        <begin position="21"/>
        <end position="61"/>
    </location>
</feature>
<reference evidence="2" key="1">
    <citation type="journal article" date="2022" name="DNA Res.">
        <title>Genome analysis of five recently described species of the CUG-Ser clade uncovers Candida theae as a new hybrid lineage with pathogenic potential in the Candida parapsilosis species complex.</title>
        <authorList>
            <person name="Mixao V."/>
            <person name="Del Olmo V."/>
            <person name="Hegedusova E."/>
            <person name="Saus E."/>
            <person name="Pryszcz L."/>
            <person name="Cillingova A."/>
            <person name="Nosek J."/>
            <person name="Gabaldon T."/>
        </authorList>
    </citation>
    <scope>NUCLEOTIDE SEQUENCE</scope>
    <source>
        <strain evidence="2">CBS 10844</strain>
    </source>
</reference>
<sequence length="95" mass="10204">MITIHDFSFDIKRNCREIRQYTSEPSGLVEHKHRSRRGKAGAEEEGYAGAGAEDAEDVEPSLLASSSGSFCIASEEPNATSINGVEHRSSFGSSG</sequence>
<name>A0AAI9SXL1_9ASCO</name>
<proteinExistence type="predicted"/>
<accession>A0AAI9SXL1</accession>
<protein>
    <submittedName>
        <fullName evidence="2">Uncharacterized protein</fullName>
    </submittedName>
</protein>
<evidence type="ECO:0000313" key="3">
    <source>
        <dbReference type="Proteomes" id="UP001202479"/>
    </source>
</evidence>
<dbReference type="GeneID" id="73380213"/>
<organism evidence="2 3">
    <name type="scientific">Candida oxycetoniae</name>
    <dbReference type="NCBI Taxonomy" id="497107"/>
    <lineage>
        <taxon>Eukaryota</taxon>
        <taxon>Fungi</taxon>
        <taxon>Dikarya</taxon>
        <taxon>Ascomycota</taxon>
        <taxon>Saccharomycotina</taxon>
        <taxon>Pichiomycetes</taxon>
        <taxon>Debaryomycetaceae</taxon>
        <taxon>Candida/Lodderomyces clade</taxon>
        <taxon>Candida</taxon>
    </lineage>
</organism>
<feature type="region of interest" description="Disordered" evidence="1">
    <location>
        <begin position="76"/>
        <end position="95"/>
    </location>
</feature>
<dbReference type="RefSeq" id="XP_049180346.1">
    <property type="nucleotide sequence ID" value="XM_049323843.1"/>
</dbReference>
<dbReference type="Proteomes" id="UP001202479">
    <property type="component" value="Unassembled WGS sequence"/>
</dbReference>
<evidence type="ECO:0000313" key="2">
    <source>
        <dbReference type="EMBL" id="KAI3404601.2"/>
    </source>
</evidence>
<evidence type="ECO:0000256" key="1">
    <source>
        <dbReference type="SAM" id="MobiDB-lite"/>
    </source>
</evidence>
<dbReference type="EMBL" id="JAHUZD010000092">
    <property type="protein sequence ID" value="KAI3404601.2"/>
    <property type="molecule type" value="Genomic_DNA"/>
</dbReference>
<keyword evidence="3" id="KW-1185">Reference proteome</keyword>